<evidence type="ECO:0000313" key="3">
    <source>
        <dbReference type="Proteomes" id="UP001500897"/>
    </source>
</evidence>
<feature type="compositionally biased region" description="Basic and acidic residues" evidence="1">
    <location>
        <begin position="74"/>
        <end position="90"/>
    </location>
</feature>
<protein>
    <submittedName>
        <fullName evidence="2">Uncharacterized protein</fullName>
    </submittedName>
</protein>
<reference evidence="2 3" key="1">
    <citation type="journal article" date="2019" name="Int. J. Syst. Evol. Microbiol.">
        <title>The Global Catalogue of Microorganisms (GCM) 10K type strain sequencing project: providing services to taxonomists for standard genome sequencing and annotation.</title>
        <authorList>
            <consortium name="The Broad Institute Genomics Platform"/>
            <consortium name="The Broad Institute Genome Sequencing Center for Infectious Disease"/>
            <person name="Wu L."/>
            <person name="Ma J."/>
        </authorList>
    </citation>
    <scope>NUCLEOTIDE SEQUENCE [LARGE SCALE GENOMIC DNA]</scope>
    <source>
        <strain evidence="2 3">JCM 14559</strain>
    </source>
</reference>
<dbReference type="EMBL" id="BAAANS010000010">
    <property type="protein sequence ID" value="GAA2093118.1"/>
    <property type="molecule type" value="Genomic_DNA"/>
</dbReference>
<proteinExistence type="predicted"/>
<gene>
    <name evidence="2" type="ORF">GCM10009759_19330</name>
</gene>
<dbReference type="Proteomes" id="UP001500897">
    <property type="component" value="Unassembled WGS sequence"/>
</dbReference>
<feature type="region of interest" description="Disordered" evidence="1">
    <location>
        <begin position="22"/>
        <end position="90"/>
    </location>
</feature>
<sequence length="281" mass="30928">MSATGDDEYDEFDAVVRVPKGARPVRSKKTDGAYRGITRDSETNELGHAEFFLKEEREPEPDPAASYPPGGYDAGHRESEARERERERERRENAEFLADVLFEIGVRLAEKAAPHVKKWWHEQASPALRRMWHDRALPAVRAKWSSVGRSRSKGRQVEAAEPPQGVVEVSAERRVTMSGTEARERFVAALRARLYSDGQLRLLRNARIVGEDGQVEPVAVGDLTPQRIGECVAAMLEEDPSLLGEDTLAELAAIVTQIRADGGRAPVLEKRAAPATGGGAG</sequence>
<name>A0ABN2WK75_9ACTN</name>
<evidence type="ECO:0000256" key="1">
    <source>
        <dbReference type="SAM" id="MobiDB-lite"/>
    </source>
</evidence>
<comment type="caution">
    <text evidence="2">The sequence shown here is derived from an EMBL/GenBank/DDBJ whole genome shotgun (WGS) entry which is preliminary data.</text>
</comment>
<evidence type="ECO:0000313" key="2">
    <source>
        <dbReference type="EMBL" id="GAA2093118.1"/>
    </source>
</evidence>
<dbReference type="RefSeq" id="WP_344551530.1">
    <property type="nucleotide sequence ID" value="NZ_BAAANS010000010.1"/>
</dbReference>
<accession>A0ABN2WK75</accession>
<keyword evidence="3" id="KW-1185">Reference proteome</keyword>
<feature type="compositionally biased region" description="Basic and acidic residues" evidence="1">
    <location>
        <begin position="28"/>
        <end position="57"/>
    </location>
</feature>
<organism evidence="2 3">
    <name type="scientific">Kitasatospora saccharophila</name>
    <dbReference type="NCBI Taxonomy" id="407973"/>
    <lineage>
        <taxon>Bacteria</taxon>
        <taxon>Bacillati</taxon>
        <taxon>Actinomycetota</taxon>
        <taxon>Actinomycetes</taxon>
        <taxon>Kitasatosporales</taxon>
        <taxon>Streptomycetaceae</taxon>
        <taxon>Kitasatospora</taxon>
    </lineage>
</organism>